<dbReference type="STRING" id="1385520.N802_02860"/>
<dbReference type="EMBL" id="AVPJ01000010">
    <property type="protein sequence ID" value="KGN31724.1"/>
    <property type="molecule type" value="Genomic_DNA"/>
</dbReference>
<dbReference type="RefSeq" id="WP_035916954.1">
    <property type="nucleotide sequence ID" value="NZ_AVPJ01000010.1"/>
</dbReference>
<proteinExistence type="predicted"/>
<evidence type="ECO:0000313" key="1">
    <source>
        <dbReference type="EMBL" id="KGN31724.1"/>
    </source>
</evidence>
<comment type="caution">
    <text evidence="1">The sequence shown here is derived from an EMBL/GenBank/DDBJ whole genome shotgun (WGS) entry which is preliminary data.</text>
</comment>
<gene>
    <name evidence="1" type="ORF">N802_02860</name>
</gene>
<dbReference type="Proteomes" id="UP000030002">
    <property type="component" value="Unassembled WGS sequence"/>
</dbReference>
<organism evidence="1 2">
    <name type="scientific">Knoellia sinensis KCTC 19936</name>
    <dbReference type="NCBI Taxonomy" id="1385520"/>
    <lineage>
        <taxon>Bacteria</taxon>
        <taxon>Bacillati</taxon>
        <taxon>Actinomycetota</taxon>
        <taxon>Actinomycetes</taxon>
        <taxon>Micrococcales</taxon>
        <taxon>Intrasporangiaceae</taxon>
        <taxon>Knoellia</taxon>
    </lineage>
</organism>
<evidence type="ECO:0000313" key="2">
    <source>
        <dbReference type="Proteomes" id="UP000030002"/>
    </source>
</evidence>
<reference evidence="1 2" key="1">
    <citation type="submission" date="2013-08" db="EMBL/GenBank/DDBJ databases">
        <title>The genome sequence of Knoellia sinensis.</title>
        <authorList>
            <person name="Zhu W."/>
            <person name="Wang G."/>
        </authorList>
    </citation>
    <scope>NUCLEOTIDE SEQUENCE [LARGE SCALE GENOMIC DNA]</scope>
    <source>
        <strain evidence="1 2">KCTC 19936</strain>
    </source>
</reference>
<protein>
    <recommendedName>
        <fullName evidence="3">Carboxypeptidase regulatory-like domain-containing protein</fullName>
    </recommendedName>
</protein>
<evidence type="ECO:0008006" key="3">
    <source>
        <dbReference type="Google" id="ProtNLM"/>
    </source>
</evidence>
<sequence>MNTPNHSEDLLAGQPIDAADERALALVRTHLSTTDPVPSGLTERVKFAMTVASLEAEVAHLISEGSLATNVRTTEYDRATTVTFESDGLSIMVSLEEADRGVTTLRGWVTAPAAEIELRERTRTSTTTADDDGRFVFEGVERGTVHLVIRQSDQPHTRPVITPGIEI</sequence>
<accession>A0A0A0J4Q2</accession>
<keyword evidence="2" id="KW-1185">Reference proteome</keyword>
<dbReference type="OrthoDB" id="3689408at2"/>
<name>A0A0A0J4Q2_9MICO</name>
<dbReference type="eggNOG" id="ENOG5032XDT">
    <property type="taxonomic scope" value="Bacteria"/>
</dbReference>
<dbReference type="AlphaFoldDB" id="A0A0A0J4Q2"/>